<evidence type="ECO:0000313" key="4">
    <source>
        <dbReference type="Proteomes" id="UP000054350"/>
    </source>
</evidence>
<dbReference type="VEuPathDB" id="FungiDB:AMAG_19758"/>
<dbReference type="InterPro" id="IPR020103">
    <property type="entry name" value="PsdUridine_synth_cat_dom_sf"/>
</dbReference>
<evidence type="ECO:0000259" key="2">
    <source>
        <dbReference type="Pfam" id="PF00849"/>
    </source>
</evidence>
<evidence type="ECO:0000313" key="3">
    <source>
        <dbReference type="EMBL" id="KNE68603.1"/>
    </source>
</evidence>
<gene>
    <name evidence="3" type="ORF">AMAG_19758</name>
</gene>
<comment type="similarity">
    <text evidence="1">Belongs to the pseudouridine synthase RluA family.</text>
</comment>
<dbReference type="GO" id="GO:0009982">
    <property type="term" value="F:pseudouridine synthase activity"/>
    <property type="evidence" value="ECO:0007669"/>
    <property type="project" value="InterPro"/>
</dbReference>
<name>A0A0L0T1B0_ALLM3</name>
<reference evidence="4" key="2">
    <citation type="submission" date="2009-11" db="EMBL/GenBank/DDBJ databases">
        <title>The Genome Sequence of Allomyces macrogynus strain ATCC 38327.</title>
        <authorList>
            <consortium name="The Broad Institute Genome Sequencing Platform"/>
            <person name="Russ C."/>
            <person name="Cuomo C."/>
            <person name="Shea T."/>
            <person name="Young S.K."/>
            <person name="Zeng Q."/>
            <person name="Koehrsen M."/>
            <person name="Haas B."/>
            <person name="Borodovsky M."/>
            <person name="Guigo R."/>
            <person name="Alvarado L."/>
            <person name="Berlin A."/>
            <person name="Borenstein D."/>
            <person name="Chen Z."/>
            <person name="Engels R."/>
            <person name="Freedman E."/>
            <person name="Gellesch M."/>
            <person name="Goldberg J."/>
            <person name="Griggs A."/>
            <person name="Gujja S."/>
            <person name="Heiman D."/>
            <person name="Hepburn T."/>
            <person name="Howarth C."/>
            <person name="Jen D."/>
            <person name="Larson L."/>
            <person name="Lewis B."/>
            <person name="Mehta T."/>
            <person name="Park D."/>
            <person name="Pearson M."/>
            <person name="Roberts A."/>
            <person name="Saif S."/>
            <person name="Shenoy N."/>
            <person name="Sisk P."/>
            <person name="Stolte C."/>
            <person name="Sykes S."/>
            <person name="Walk T."/>
            <person name="White J."/>
            <person name="Yandava C."/>
            <person name="Burger G."/>
            <person name="Gray M.W."/>
            <person name="Holland P.W.H."/>
            <person name="King N."/>
            <person name="Lang F.B.F."/>
            <person name="Roger A.J."/>
            <person name="Ruiz-Trillo I."/>
            <person name="Lander E."/>
            <person name="Nusbaum C."/>
        </authorList>
    </citation>
    <scope>NUCLEOTIDE SEQUENCE [LARGE SCALE GENOMIC DNA]</scope>
    <source>
        <strain evidence="4">ATCC 38327</strain>
    </source>
</reference>
<feature type="domain" description="Pseudouridine synthase RsuA/RluA-like" evidence="2">
    <location>
        <begin position="34"/>
        <end position="91"/>
    </location>
</feature>
<keyword evidence="4" id="KW-1185">Reference proteome</keyword>
<dbReference type="GO" id="GO:0000455">
    <property type="term" value="P:enzyme-directed rRNA pseudouridine synthesis"/>
    <property type="evidence" value="ECO:0007669"/>
    <property type="project" value="TreeGrafter"/>
</dbReference>
<organism evidence="3 4">
    <name type="scientific">Allomyces macrogynus (strain ATCC 38327)</name>
    <name type="common">Allomyces javanicus var. macrogynus</name>
    <dbReference type="NCBI Taxonomy" id="578462"/>
    <lineage>
        <taxon>Eukaryota</taxon>
        <taxon>Fungi</taxon>
        <taxon>Fungi incertae sedis</taxon>
        <taxon>Blastocladiomycota</taxon>
        <taxon>Blastocladiomycetes</taxon>
        <taxon>Blastocladiales</taxon>
        <taxon>Blastocladiaceae</taxon>
        <taxon>Allomyces</taxon>
    </lineage>
</organism>
<dbReference type="EMBL" id="GG745357">
    <property type="protein sequence ID" value="KNE68603.1"/>
    <property type="molecule type" value="Genomic_DNA"/>
</dbReference>
<sequence>MERTLDILYHEDSLIVVHKPPSFLIDADEVVGARYPLVHLVHQLDYATSGVYVLGLNSRAAGRVCKMFAKRMVRKEYVAVVRWWMEKDKYEVTGFIGTEPGNPLRMYIAPDETKSKVHPFSTRILSLAIS</sequence>
<dbReference type="eggNOG" id="KOG1919">
    <property type="taxonomic scope" value="Eukaryota"/>
</dbReference>
<dbReference type="OrthoDB" id="428658at2759"/>
<dbReference type="InterPro" id="IPR006145">
    <property type="entry name" value="PsdUridine_synth_RsuA/RluA"/>
</dbReference>
<dbReference type="AlphaFoldDB" id="A0A0L0T1B0"/>
<dbReference type="PANTHER" id="PTHR21600:SF87">
    <property type="entry name" value="RNA PSEUDOURIDYLATE SYNTHASE DOMAIN-CONTAINING PROTEIN 1"/>
    <property type="match status" value="1"/>
</dbReference>
<dbReference type="PANTHER" id="PTHR21600">
    <property type="entry name" value="MITOCHONDRIAL RNA PSEUDOURIDINE SYNTHASE"/>
    <property type="match status" value="1"/>
</dbReference>
<dbReference type="Gene3D" id="3.30.2350.10">
    <property type="entry name" value="Pseudouridine synthase"/>
    <property type="match status" value="1"/>
</dbReference>
<dbReference type="GO" id="GO:0003723">
    <property type="term" value="F:RNA binding"/>
    <property type="evidence" value="ECO:0007669"/>
    <property type="project" value="InterPro"/>
</dbReference>
<dbReference type="SUPFAM" id="SSF55120">
    <property type="entry name" value="Pseudouridine synthase"/>
    <property type="match status" value="1"/>
</dbReference>
<dbReference type="STRING" id="578462.A0A0L0T1B0"/>
<dbReference type="Pfam" id="PF00849">
    <property type="entry name" value="PseudoU_synth_2"/>
    <property type="match status" value="1"/>
</dbReference>
<evidence type="ECO:0000256" key="1">
    <source>
        <dbReference type="ARBA" id="ARBA00010876"/>
    </source>
</evidence>
<dbReference type="InterPro" id="IPR050188">
    <property type="entry name" value="RluA_PseudoU_synthase"/>
</dbReference>
<protein>
    <recommendedName>
        <fullName evidence="2">Pseudouridine synthase RsuA/RluA-like domain-containing protein</fullName>
    </recommendedName>
</protein>
<dbReference type="Proteomes" id="UP000054350">
    <property type="component" value="Unassembled WGS sequence"/>
</dbReference>
<accession>A0A0L0T1B0</accession>
<proteinExistence type="inferred from homology"/>
<reference evidence="3 4" key="1">
    <citation type="submission" date="2009-11" db="EMBL/GenBank/DDBJ databases">
        <title>Annotation of Allomyces macrogynus ATCC 38327.</title>
        <authorList>
            <consortium name="The Broad Institute Genome Sequencing Platform"/>
            <person name="Russ C."/>
            <person name="Cuomo C."/>
            <person name="Burger G."/>
            <person name="Gray M.W."/>
            <person name="Holland P.W.H."/>
            <person name="King N."/>
            <person name="Lang F.B.F."/>
            <person name="Roger A.J."/>
            <person name="Ruiz-Trillo I."/>
            <person name="Young S.K."/>
            <person name="Zeng Q."/>
            <person name="Gargeya S."/>
            <person name="Fitzgerald M."/>
            <person name="Haas B."/>
            <person name="Abouelleil A."/>
            <person name="Alvarado L."/>
            <person name="Arachchi H.M."/>
            <person name="Berlin A."/>
            <person name="Chapman S.B."/>
            <person name="Gearin G."/>
            <person name="Goldberg J."/>
            <person name="Griggs A."/>
            <person name="Gujja S."/>
            <person name="Hansen M."/>
            <person name="Heiman D."/>
            <person name="Howarth C."/>
            <person name="Larimer J."/>
            <person name="Lui A."/>
            <person name="MacDonald P.J.P."/>
            <person name="McCowen C."/>
            <person name="Montmayeur A."/>
            <person name="Murphy C."/>
            <person name="Neiman D."/>
            <person name="Pearson M."/>
            <person name="Priest M."/>
            <person name="Roberts A."/>
            <person name="Saif S."/>
            <person name="Shea T."/>
            <person name="Sisk P."/>
            <person name="Stolte C."/>
            <person name="Sykes S."/>
            <person name="Wortman J."/>
            <person name="Nusbaum C."/>
            <person name="Birren B."/>
        </authorList>
    </citation>
    <scope>NUCLEOTIDE SEQUENCE [LARGE SCALE GENOMIC DNA]</scope>
    <source>
        <strain evidence="3 4">ATCC 38327</strain>
    </source>
</reference>